<dbReference type="SUPFAM" id="SSF52309">
    <property type="entry name" value="N-(deoxy)ribosyltransferase-like"/>
    <property type="match status" value="1"/>
</dbReference>
<proteinExistence type="predicted"/>
<dbReference type="Gene3D" id="3.40.50.450">
    <property type="match status" value="1"/>
</dbReference>
<dbReference type="Gene3D" id="2.60.120.560">
    <property type="entry name" value="Exo-inulinase, domain 1"/>
    <property type="match status" value="1"/>
</dbReference>
<evidence type="ECO:0008006" key="3">
    <source>
        <dbReference type="Google" id="ProtNLM"/>
    </source>
</evidence>
<protein>
    <recommendedName>
        <fullName evidence="3">Nucleoside 2-deoxyribosyltransferase</fullName>
    </recommendedName>
</protein>
<organism evidence="1 2">
    <name type="scientific">Pectobacterium polonicum</name>
    <dbReference type="NCBI Taxonomy" id="2485124"/>
    <lineage>
        <taxon>Bacteria</taxon>
        <taxon>Pseudomonadati</taxon>
        <taxon>Pseudomonadota</taxon>
        <taxon>Gammaproteobacteria</taxon>
        <taxon>Enterobacterales</taxon>
        <taxon>Pectobacteriaceae</taxon>
        <taxon>Pectobacterium</taxon>
    </lineage>
</organism>
<evidence type="ECO:0000313" key="2">
    <source>
        <dbReference type="Proteomes" id="UP001059272"/>
    </source>
</evidence>
<dbReference type="AlphaFoldDB" id="A0AAE9SYC6"/>
<sequence>MNTNWVSLIGNIERDGNQFTLAPLPPSSYLPPTPNIQPNIPLALLKSSIEFENGIIELEVNLPTPSSICQIGLTSISGGTSSYINSTTEVFSGLNSLGAPYGFAIFKNNSWEPLIGSGQGSSITTQCWHQLRLHVQGSNLELFFDGVKVAITSQQIMRGQISLLLQSHERISVRNIKISAIEPICFVVMQFTDDYNELYEEVIRPTCEKFQYKVLRADDFYSSSVIIDDITRTIRECAIVIADVTPNNPNVFYEVGFAHGIGKPTILLSDRKREKLPFDISGVRTLFYDNTIKGKRNIEEGLRRHLDAITIKQT</sequence>
<name>A0AAE9SYC6_9GAMM</name>
<evidence type="ECO:0000313" key="1">
    <source>
        <dbReference type="EMBL" id="UVO06651.1"/>
    </source>
</evidence>
<dbReference type="EMBL" id="CP090065">
    <property type="protein sequence ID" value="UVO06651.1"/>
    <property type="molecule type" value="Genomic_DNA"/>
</dbReference>
<reference evidence="1" key="1">
    <citation type="submission" date="2021-12" db="EMBL/GenBank/DDBJ databases">
        <title>Genome sequence of novel Pectobacterium sp. causing blackleg.</title>
        <authorList>
            <person name="Wang J."/>
        </authorList>
    </citation>
    <scope>NUCLEOTIDE SEQUENCE</scope>
    <source>
        <strain evidence="1">BY21311</strain>
    </source>
</reference>
<accession>A0AAE9SYC6</accession>
<dbReference type="Proteomes" id="UP001059272">
    <property type="component" value="Chromosome"/>
</dbReference>
<dbReference type="KEGG" id="ppoo:LW347_11965"/>
<gene>
    <name evidence="1" type="ORF">LW347_11965</name>
</gene>
<dbReference type="RefSeq" id="WP_258882424.1">
    <property type="nucleotide sequence ID" value="NZ_CP090065.1"/>
</dbReference>